<gene>
    <name evidence="1" type="ORF">ERL59_10465</name>
</gene>
<dbReference type="EMBL" id="SIJB01000024">
    <property type="protein sequence ID" value="NBI29384.1"/>
    <property type="molecule type" value="Genomic_DNA"/>
</dbReference>
<sequence length="254" mass="29318">MIILSQRLKKIADKILPNSKLADIGSDHALLPTYLAQKNRIQWAVAGEVNKGPYEAAKKQVESSNLQDMIKVRLGNGLEVLDKEEVDTIVIAGMGGGLIANILNQPFDYTGVNRLVLQPNVAEDKVRRWCIDHNWHLIEEDILEEDRKIYEILVAERSEDAYRYNQQIFSDEMYKMDCHIQLTRKLKILMGPHLLNNASLVFIKKWNMEIAKREKVIEQLSQSNLHDAVKKKRVFSEEVDQLKEVLKCLQKDKQ</sequence>
<comment type="caution">
    <text evidence="1">The sequence shown here is derived from an EMBL/GenBank/DDBJ whole genome shotgun (WGS) entry which is preliminary data.</text>
</comment>
<protein>
    <submittedName>
        <fullName evidence="1">tRNA (Adenine-N(1))-methyltransferase</fullName>
    </submittedName>
</protein>
<dbReference type="GO" id="GO:0160105">
    <property type="term" value="F:tRNA (adenine(22)-N1)-methyltransferase activity"/>
    <property type="evidence" value="ECO:0007669"/>
    <property type="project" value="InterPro"/>
</dbReference>
<proteinExistence type="predicted"/>
<dbReference type="PIRSF" id="PIRSF018637">
    <property type="entry name" value="TrmK"/>
    <property type="match status" value="1"/>
</dbReference>
<evidence type="ECO:0000313" key="1">
    <source>
        <dbReference type="EMBL" id="NBI29384.1"/>
    </source>
</evidence>
<evidence type="ECO:0000313" key="2">
    <source>
        <dbReference type="Proteomes" id="UP000448943"/>
    </source>
</evidence>
<name>A0A6N9Q3W3_9BACL</name>
<accession>A0A6N9Q3W3</accession>
<dbReference type="Gene3D" id="1.10.287.1890">
    <property type="match status" value="1"/>
</dbReference>
<dbReference type="PANTHER" id="PTHR38451:SF1">
    <property type="entry name" value="TRNA (ADENINE(22)-N(1))-METHYLTRANSFERASE"/>
    <property type="match status" value="1"/>
</dbReference>
<dbReference type="SUPFAM" id="SSF53335">
    <property type="entry name" value="S-adenosyl-L-methionine-dependent methyltransferases"/>
    <property type="match status" value="1"/>
</dbReference>
<keyword evidence="1" id="KW-0808">Transferase</keyword>
<keyword evidence="2" id="KW-1185">Reference proteome</keyword>
<organism evidence="1 2">
    <name type="scientific">Chengkuizengella marina</name>
    <dbReference type="NCBI Taxonomy" id="2507566"/>
    <lineage>
        <taxon>Bacteria</taxon>
        <taxon>Bacillati</taxon>
        <taxon>Bacillota</taxon>
        <taxon>Bacilli</taxon>
        <taxon>Bacillales</taxon>
        <taxon>Paenibacillaceae</taxon>
        <taxon>Chengkuizengella</taxon>
    </lineage>
</organism>
<dbReference type="InterPro" id="IPR029063">
    <property type="entry name" value="SAM-dependent_MTases_sf"/>
</dbReference>
<dbReference type="RefSeq" id="WP_160646190.1">
    <property type="nucleotide sequence ID" value="NZ_SIJB01000024.1"/>
</dbReference>
<dbReference type="InterPro" id="IPR006901">
    <property type="entry name" value="TrmK"/>
</dbReference>
<dbReference type="PANTHER" id="PTHR38451">
    <property type="entry name" value="TRNA (ADENINE(22)-N(1))-METHYLTRANSFERASE"/>
    <property type="match status" value="1"/>
</dbReference>
<reference evidence="1 2" key="1">
    <citation type="submission" date="2019-01" db="EMBL/GenBank/DDBJ databases">
        <title>Chengkuizengella sp. nov., isolated from deep-sea sediment of East Pacific Ocean.</title>
        <authorList>
            <person name="Yang J."/>
            <person name="Lai Q."/>
            <person name="Shao Z."/>
        </authorList>
    </citation>
    <scope>NUCLEOTIDE SEQUENCE [LARGE SCALE GENOMIC DNA]</scope>
    <source>
        <strain evidence="1 2">YPA3-1-1</strain>
    </source>
</reference>
<dbReference type="OrthoDB" id="5881184at2"/>
<dbReference type="AlphaFoldDB" id="A0A6N9Q3W3"/>
<keyword evidence="1" id="KW-0489">Methyltransferase</keyword>
<dbReference type="Proteomes" id="UP000448943">
    <property type="component" value="Unassembled WGS sequence"/>
</dbReference>
<dbReference type="Pfam" id="PF04816">
    <property type="entry name" value="TrmK"/>
    <property type="match status" value="1"/>
</dbReference>
<dbReference type="Gene3D" id="3.40.50.150">
    <property type="entry name" value="Vaccinia Virus protein VP39"/>
    <property type="match status" value="1"/>
</dbReference>
<dbReference type="GO" id="GO:0032259">
    <property type="term" value="P:methylation"/>
    <property type="evidence" value="ECO:0007669"/>
    <property type="project" value="UniProtKB-KW"/>
</dbReference>